<dbReference type="RefSeq" id="WP_183212393.1">
    <property type="nucleotide sequence ID" value="NZ_JACHOR010000002.1"/>
</dbReference>
<dbReference type="PRINTS" id="PR00080">
    <property type="entry name" value="SDRFAMILY"/>
</dbReference>
<dbReference type="CDD" id="cd05370">
    <property type="entry name" value="SDR_c2"/>
    <property type="match status" value="1"/>
</dbReference>
<evidence type="ECO:0000313" key="5">
    <source>
        <dbReference type="EMBL" id="MBB5745394.1"/>
    </source>
</evidence>
<organism evidence="5 6">
    <name type="scientific">Brevundimonas variabilis</name>
    <dbReference type="NCBI Taxonomy" id="74312"/>
    <lineage>
        <taxon>Bacteria</taxon>
        <taxon>Pseudomonadati</taxon>
        <taxon>Pseudomonadota</taxon>
        <taxon>Alphaproteobacteria</taxon>
        <taxon>Caulobacterales</taxon>
        <taxon>Caulobacteraceae</taxon>
        <taxon>Brevundimonas</taxon>
    </lineage>
</organism>
<dbReference type="InterPro" id="IPR002347">
    <property type="entry name" value="SDR_fam"/>
</dbReference>
<dbReference type="InterPro" id="IPR020904">
    <property type="entry name" value="Sc_DH/Rdtase_CS"/>
</dbReference>
<dbReference type="AlphaFoldDB" id="A0A7W9FFG3"/>
<dbReference type="PANTHER" id="PTHR44169:SF6">
    <property type="entry name" value="NADPH-DEPENDENT 1-ACYLDIHYDROXYACETONE PHOSPHATE REDUCTASE"/>
    <property type="match status" value="1"/>
</dbReference>
<dbReference type="SUPFAM" id="SSF51735">
    <property type="entry name" value="NAD(P)-binding Rossmann-fold domains"/>
    <property type="match status" value="1"/>
</dbReference>
<comment type="similarity">
    <text evidence="1 3">Belongs to the short-chain dehydrogenases/reductases (SDR) family.</text>
</comment>
<accession>A0A7W9FFG3</accession>
<dbReference type="SMART" id="SM00822">
    <property type="entry name" value="PKS_KR"/>
    <property type="match status" value="1"/>
</dbReference>
<evidence type="ECO:0000259" key="4">
    <source>
        <dbReference type="SMART" id="SM00822"/>
    </source>
</evidence>
<dbReference type="PROSITE" id="PS00061">
    <property type="entry name" value="ADH_SHORT"/>
    <property type="match status" value="1"/>
</dbReference>
<protein>
    <submittedName>
        <fullName evidence="5">Putative oxidoreductase</fullName>
        <ecNumber evidence="5">1.-.-.-</ecNumber>
    </submittedName>
</protein>
<reference evidence="5 6" key="1">
    <citation type="submission" date="2020-08" db="EMBL/GenBank/DDBJ databases">
        <title>Genomic Encyclopedia of Type Strains, Phase IV (KMG-IV): sequencing the most valuable type-strain genomes for metagenomic binning, comparative biology and taxonomic classification.</title>
        <authorList>
            <person name="Goeker M."/>
        </authorList>
    </citation>
    <scope>NUCLEOTIDE SEQUENCE [LARGE SCALE GENOMIC DNA]</scope>
    <source>
        <strain evidence="5 6">DSM 4737</strain>
    </source>
</reference>
<dbReference type="GO" id="GO:0016491">
    <property type="term" value="F:oxidoreductase activity"/>
    <property type="evidence" value="ECO:0007669"/>
    <property type="project" value="UniProtKB-KW"/>
</dbReference>
<keyword evidence="2 5" id="KW-0560">Oxidoreductase</keyword>
<dbReference type="EC" id="1.-.-.-" evidence="5"/>
<evidence type="ECO:0000256" key="1">
    <source>
        <dbReference type="ARBA" id="ARBA00006484"/>
    </source>
</evidence>
<dbReference type="Pfam" id="PF00106">
    <property type="entry name" value="adh_short"/>
    <property type="match status" value="1"/>
</dbReference>
<evidence type="ECO:0000313" key="6">
    <source>
        <dbReference type="Proteomes" id="UP000545037"/>
    </source>
</evidence>
<dbReference type="InterPro" id="IPR057326">
    <property type="entry name" value="KR_dom"/>
</dbReference>
<sequence>MDTTKDTVLITGGGSGIGRAFAEALHAKGAKVIIAGRRREALAEVAAAHPGMAFAVLDVGDAAAITAFAAQVIADHPDLNVVVNNAGIMKSEDLSQGVIDLALVEDIVTTNLLGTIRLTAALLPHLMTRPSATVVTVSSGLAFVPLAVTPTYCATKAAIHSWSQSLRHQLKDTSVRVVEWAPPAVATEVMPGHAQDPRSMPLADFTSESVALFEAGHDEVLVERVKFLSEAEARGDYDAVFARMNAPNGVHSPGGAPAPSGADRQG</sequence>
<dbReference type="PANTHER" id="PTHR44169">
    <property type="entry name" value="NADPH-DEPENDENT 1-ACYLDIHYDROXYACETONE PHOSPHATE REDUCTASE"/>
    <property type="match status" value="1"/>
</dbReference>
<evidence type="ECO:0000256" key="3">
    <source>
        <dbReference type="RuleBase" id="RU000363"/>
    </source>
</evidence>
<dbReference type="Gene3D" id="3.40.50.720">
    <property type="entry name" value="NAD(P)-binding Rossmann-like Domain"/>
    <property type="match status" value="1"/>
</dbReference>
<dbReference type="EMBL" id="JACHOR010000002">
    <property type="protein sequence ID" value="MBB5745394.1"/>
    <property type="molecule type" value="Genomic_DNA"/>
</dbReference>
<dbReference type="PRINTS" id="PR00081">
    <property type="entry name" value="GDHRDH"/>
</dbReference>
<name>A0A7W9FFG3_9CAUL</name>
<gene>
    <name evidence="5" type="ORF">GGR13_000978</name>
</gene>
<evidence type="ECO:0000256" key="2">
    <source>
        <dbReference type="ARBA" id="ARBA00023002"/>
    </source>
</evidence>
<comment type="caution">
    <text evidence="5">The sequence shown here is derived from an EMBL/GenBank/DDBJ whole genome shotgun (WGS) entry which is preliminary data.</text>
</comment>
<keyword evidence="6" id="KW-1185">Reference proteome</keyword>
<dbReference type="InterPro" id="IPR036291">
    <property type="entry name" value="NAD(P)-bd_dom_sf"/>
</dbReference>
<dbReference type="Proteomes" id="UP000545037">
    <property type="component" value="Unassembled WGS sequence"/>
</dbReference>
<feature type="domain" description="Ketoreductase" evidence="4">
    <location>
        <begin position="6"/>
        <end position="184"/>
    </location>
</feature>
<proteinExistence type="inferred from homology"/>